<organism evidence="9 10">
    <name type="scientific">Escovopsis weberi</name>
    <dbReference type="NCBI Taxonomy" id="150374"/>
    <lineage>
        <taxon>Eukaryota</taxon>
        <taxon>Fungi</taxon>
        <taxon>Dikarya</taxon>
        <taxon>Ascomycota</taxon>
        <taxon>Pezizomycotina</taxon>
        <taxon>Sordariomycetes</taxon>
        <taxon>Hypocreomycetidae</taxon>
        <taxon>Hypocreales</taxon>
        <taxon>Hypocreaceae</taxon>
        <taxon>Escovopsis</taxon>
    </lineage>
</organism>
<feature type="compositionally biased region" description="Basic and acidic residues" evidence="8">
    <location>
        <begin position="169"/>
        <end position="191"/>
    </location>
</feature>
<dbReference type="InterPro" id="IPR033370">
    <property type="entry name" value="COG1"/>
</dbReference>
<evidence type="ECO:0000256" key="3">
    <source>
        <dbReference type="ARBA" id="ARBA00020978"/>
    </source>
</evidence>
<dbReference type="PANTHER" id="PTHR31658">
    <property type="entry name" value="CONSERVED OLIGOMERIC GOLGI COMPLEX SUBUNIT 1"/>
    <property type="match status" value="1"/>
</dbReference>
<feature type="region of interest" description="Disordered" evidence="8">
    <location>
        <begin position="710"/>
        <end position="767"/>
    </location>
</feature>
<dbReference type="Pfam" id="PF08700">
    <property type="entry name" value="VPS51_Exo84_N"/>
    <property type="match status" value="1"/>
</dbReference>
<dbReference type="PANTHER" id="PTHR31658:SF0">
    <property type="entry name" value="CONSERVED OLIGOMERIC GOLGI COMPLEX SUBUNIT 1"/>
    <property type="match status" value="1"/>
</dbReference>
<evidence type="ECO:0000256" key="5">
    <source>
        <dbReference type="ARBA" id="ARBA00022927"/>
    </source>
</evidence>
<keyword evidence="5" id="KW-0653">Protein transport</keyword>
<evidence type="ECO:0000256" key="6">
    <source>
        <dbReference type="ARBA" id="ARBA00023034"/>
    </source>
</evidence>
<comment type="similarity">
    <text evidence="2">Belongs to the COG1 family.</text>
</comment>
<dbReference type="GO" id="GO:0006891">
    <property type="term" value="P:intra-Golgi vesicle-mediated transport"/>
    <property type="evidence" value="ECO:0007669"/>
    <property type="project" value="InterPro"/>
</dbReference>
<evidence type="ECO:0000256" key="4">
    <source>
        <dbReference type="ARBA" id="ARBA00022448"/>
    </source>
</evidence>
<accession>A0A0M8N3E4</accession>
<protein>
    <recommendedName>
        <fullName evidence="3">Conserved oligomeric Golgi complex subunit 1</fullName>
    </recommendedName>
</protein>
<evidence type="ECO:0000313" key="10">
    <source>
        <dbReference type="Proteomes" id="UP000053831"/>
    </source>
</evidence>
<dbReference type="EMBL" id="LGSR01000020">
    <property type="protein sequence ID" value="KOS19011.1"/>
    <property type="molecule type" value="Genomic_DNA"/>
</dbReference>
<evidence type="ECO:0000256" key="2">
    <source>
        <dbReference type="ARBA" id="ARBA00006653"/>
    </source>
</evidence>
<comment type="caution">
    <text evidence="9">The sequence shown here is derived from an EMBL/GenBank/DDBJ whole genome shotgun (WGS) entry which is preliminary data.</text>
</comment>
<comment type="subcellular location">
    <subcellularLocation>
        <location evidence="1">Golgi apparatus membrane</location>
        <topology evidence="1">Peripheral membrane protein</topology>
    </subcellularLocation>
</comment>
<evidence type="ECO:0000256" key="8">
    <source>
        <dbReference type="SAM" id="MobiDB-lite"/>
    </source>
</evidence>
<dbReference type="STRING" id="150374.A0A0M8N3E4"/>
<gene>
    <name evidence="9" type="ORF">ESCO_001363</name>
</gene>
<reference evidence="9 10" key="1">
    <citation type="submission" date="2015-07" db="EMBL/GenBank/DDBJ databases">
        <title>The genome of the fungus Escovopsis weberi, a specialized disease agent of ant agriculture.</title>
        <authorList>
            <person name="de Man T.J."/>
            <person name="Stajich J.E."/>
            <person name="Kubicek C.P."/>
            <person name="Chenthamara K."/>
            <person name="Atanasova L."/>
            <person name="Druzhinina I.S."/>
            <person name="Birnbaum S."/>
            <person name="Barribeau S.M."/>
            <person name="Teiling C."/>
            <person name="Suen G."/>
            <person name="Currie C."/>
            <person name="Gerardo N.M."/>
        </authorList>
    </citation>
    <scope>NUCLEOTIDE SEQUENCE [LARGE SCALE GENOMIC DNA]</scope>
</reference>
<proteinExistence type="inferred from homology"/>
<evidence type="ECO:0000256" key="1">
    <source>
        <dbReference type="ARBA" id="ARBA00004395"/>
    </source>
</evidence>
<keyword evidence="7" id="KW-0472">Membrane</keyword>
<dbReference type="GO" id="GO:0017119">
    <property type="term" value="C:Golgi transport complex"/>
    <property type="evidence" value="ECO:0007669"/>
    <property type="project" value="InterPro"/>
</dbReference>
<dbReference type="OrthoDB" id="46189at2759"/>
<evidence type="ECO:0000313" key="9">
    <source>
        <dbReference type="EMBL" id="KOS19011.1"/>
    </source>
</evidence>
<sequence length="838" mass="93365">MAATDPTKLASSAQIFSSNYSLPQIRAIHKTLHGEIEDKAARLRTQVGSSYRDLLGTADTIVQMRAHSDAVQDLLGTLGWRCGREAVAAKTGGLARFGAGKGVGSADVAEAARRRLLDGCFLAVGRILKGRGQVEGGTAAGNRLVLAAKVWLLSRLLVKNFKSSDNGEEEGRQEGGGEEEDRRRRATEAEDRKTLDGLRRRLRRALEKTLARVSEDHDRDDILKALCAHSLVNSSGAKDGLRFFLEVRSKAMAAALDDDEEGTDDKKNEAKGIISAFRLYTRTLLDAQALVPGKLSLALHALKEHPLLRDKSLQQLEGLRLDVCERWCSEEIRYFTPYIRHDDLDGALAKEVLASWATKGRETLLDSFTKTLAEMMDFKSILELRTSVLQLWIRESGKIKGLGPLEMQGRLRQVINSRMLAVLENKVSRLELVGAEIRDTLKHWQDGNTGKVANLWDEEGYDEALSRGAAPFIREVASRFFGRGESVSRAVDCYAAWFQVIGVVEDVVETLKKQRWDNDYEEIEDEETIEARQQLLSREDPKMLQEKLDTALDQAFHALEDEIKALWEQEGPSAEGARNGQVAMFLLRVLRDIRTQLPKREAMKSFGLAMVPALHRTIAAYVSDPPVSLFTAKRRLDGQILGGRVLWEGDPAVPNQPSSQVFQFMRDLAAGMADAGVDLWTAAAVRALKERVSGELCGAWEAELAEAKKMKQEEEQVEQARDEREGQDEKGEKAEETEENNKEAEAKQEEEGNEGAGKQGETKEKERKERDMFIQWLFDVAFLRCSIGGGSAGAANGLERLEEAIFKNTVLQEPSRQRISKSARSFWERTSLLFGVLA</sequence>
<evidence type="ECO:0000256" key="7">
    <source>
        <dbReference type="ARBA" id="ARBA00023136"/>
    </source>
</evidence>
<dbReference type="AlphaFoldDB" id="A0A0M8N3E4"/>
<dbReference type="Proteomes" id="UP000053831">
    <property type="component" value="Unassembled WGS sequence"/>
</dbReference>
<feature type="region of interest" description="Disordered" evidence="8">
    <location>
        <begin position="164"/>
        <end position="191"/>
    </location>
</feature>
<keyword evidence="10" id="KW-1185">Reference proteome</keyword>
<dbReference type="GO" id="GO:0015031">
    <property type="term" value="P:protein transport"/>
    <property type="evidence" value="ECO:0007669"/>
    <property type="project" value="UniProtKB-KW"/>
</dbReference>
<feature type="compositionally biased region" description="Basic and acidic residues" evidence="8">
    <location>
        <begin position="710"/>
        <end position="750"/>
    </location>
</feature>
<keyword evidence="6" id="KW-0333">Golgi apparatus</keyword>
<name>A0A0M8N3E4_ESCWE</name>
<dbReference type="GO" id="GO:0000139">
    <property type="term" value="C:Golgi membrane"/>
    <property type="evidence" value="ECO:0007669"/>
    <property type="project" value="UniProtKB-SubCell"/>
</dbReference>
<keyword evidence="4" id="KW-0813">Transport</keyword>